<sequence>MSFREKIAVLTLIANVLIYGMYFGNTAKAALDGEAVLNAGHMISTIVLLIVVMIVGTIIVSSTAPKDADAPADERDRLISMRSDQIAGYVVSAGAGGSLVLALAGFSVFWIANLVLLALVAGEIVKSVACLIGYRQGV</sequence>
<protein>
    <submittedName>
        <fullName evidence="2">Uncharacterized protein</fullName>
    </submittedName>
</protein>
<dbReference type="EMBL" id="BSFE01000007">
    <property type="protein sequence ID" value="GLK53034.1"/>
    <property type="molecule type" value="Genomic_DNA"/>
</dbReference>
<dbReference type="AlphaFoldDB" id="A0A9W6IPP6"/>
<keyword evidence="3" id="KW-1185">Reference proteome</keyword>
<name>A0A9W6IPP6_9PROT</name>
<gene>
    <name evidence="2" type="ORF">GCM10017621_25420</name>
</gene>
<evidence type="ECO:0000313" key="3">
    <source>
        <dbReference type="Proteomes" id="UP001143486"/>
    </source>
</evidence>
<feature type="transmembrane region" description="Helical" evidence="1">
    <location>
        <begin position="43"/>
        <end position="65"/>
    </location>
</feature>
<proteinExistence type="predicted"/>
<feature type="transmembrane region" description="Helical" evidence="1">
    <location>
        <begin position="110"/>
        <end position="134"/>
    </location>
</feature>
<feature type="transmembrane region" description="Helical" evidence="1">
    <location>
        <begin position="7"/>
        <end position="23"/>
    </location>
</feature>
<evidence type="ECO:0000313" key="2">
    <source>
        <dbReference type="EMBL" id="GLK53034.1"/>
    </source>
</evidence>
<keyword evidence="1" id="KW-0812">Transmembrane</keyword>
<organism evidence="2 3">
    <name type="scientific">Maricaulis virginensis</name>
    <dbReference type="NCBI Taxonomy" id="144022"/>
    <lineage>
        <taxon>Bacteria</taxon>
        <taxon>Pseudomonadati</taxon>
        <taxon>Pseudomonadota</taxon>
        <taxon>Alphaproteobacteria</taxon>
        <taxon>Maricaulales</taxon>
        <taxon>Maricaulaceae</taxon>
        <taxon>Maricaulis</taxon>
    </lineage>
</organism>
<feature type="transmembrane region" description="Helical" evidence="1">
    <location>
        <begin position="86"/>
        <end position="104"/>
    </location>
</feature>
<reference evidence="2" key="2">
    <citation type="submission" date="2023-01" db="EMBL/GenBank/DDBJ databases">
        <authorList>
            <person name="Sun Q."/>
            <person name="Evtushenko L."/>
        </authorList>
    </citation>
    <scope>NUCLEOTIDE SEQUENCE</scope>
    <source>
        <strain evidence="2">VKM B-1513</strain>
    </source>
</reference>
<keyword evidence="1" id="KW-1133">Transmembrane helix</keyword>
<reference evidence="2" key="1">
    <citation type="journal article" date="2014" name="Int. J. Syst. Evol. Microbiol.">
        <title>Complete genome sequence of Corynebacterium casei LMG S-19264T (=DSM 44701T), isolated from a smear-ripened cheese.</title>
        <authorList>
            <consortium name="US DOE Joint Genome Institute (JGI-PGF)"/>
            <person name="Walter F."/>
            <person name="Albersmeier A."/>
            <person name="Kalinowski J."/>
            <person name="Ruckert C."/>
        </authorList>
    </citation>
    <scope>NUCLEOTIDE SEQUENCE</scope>
    <source>
        <strain evidence="2">VKM B-1513</strain>
    </source>
</reference>
<accession>A0A9W6IPP6</accession>
<dbReference type="RefSeq" id="WP_271187393.1">
    <property type="nucleotide sequence ID" value="NZ_BSFE01000007.1"/>
</dbReference>
<keyword evidence="1" id="KW-0472">Membrane</keyword>
<dbReference type="Proteomes" id="UP001143486">
    <property type="component" value="Unassembled WGS sequence"/>
</dbReference>
<evidence type="ECO:0000256" key="1">
    <source>
        <dbReference type="SAM" id="Phobius"/>
    </source>
</evidence>
<comment type="caution">
    <text evidence="2">The sequence shown here is derived from an EMBL/GenBank/DDBJ whole genome shotgun (WGS) entry which is preliminary data.</text>
</comment>